<reference evidence="3 4" key="1">
    <citation type="submission" date="2024-06" db="EMBL/GenBank/DDBJ databases">
        <title>A chromosome level genome sequence of Diviner's sage (Salvia divinorum).</title>
        <authorList>
            <person name="Ford S.A."/>
            <person name="Ro D.-K."/>
            <person name="Ness R.W."/>
            <person name="Phillips M.A."/>
        </authorList>
    </citation>
    <scope>NUCLEOTIDE SEQUENCE [LARGE SCALE GENOMIC DNA]</scope>
    <source>
        <strain evidence="3">SAF-2024a</strain>
        <tissue evidence="3">Leaf</tissue>
    </source>
</reference>
<dbReference type="InterPro" id="IPR008972">
    <property type="entry name" value="Cupredoxin"/>
</dbReference>
<dbReference type="PANTHER" id="PTHR33021">
    <property type="entry name" value="BLUE COPPER PROTEIN"/>
    <property type="match status" value="1"/>
</dbReference>
<dbReference type="Gene3D" id="2.60.40.420">
    <property type="entry name" value="Cupredoxins - blue copper proteins"/>
    <property type="match status" value="1"/>
</dbReference>
<comment type="caution">
    <text evidence="3">The sequence shown here is derived from an EMBL/GenBank/DDBJ whole genome shotgun (WGS) entry which is preliminary data.</text>
</comment>
<dbReference type="PANTHER" id="PTHR33021:SF231">
    <property type="entry name" value="EARLY NODULIN-LIKE PROTEIN 17"/>
    <property type="match status" value="1"/>
</dbReference>
<dbReference type="SUPFAM" id="SSF49503">
    <property type="entry name" value="Cupredoxins"/>
    <property type="match status" value="1"/>
</dbReference>
<feature type="domain" description="Phytocyanin" evidence="2">
    <location>
        <begin position="28"/>
        <end position="138"/>
    </location>
</feature>
<dbReference type="PROSITE" id="PS51485">
    <property type="entry name" value="PHYTOCYANIN"/>
    <property type="match status" value="1"/>
</dbReference>
<dbReference type="Proteomes" id="UP001567538">
    <property type="component" value="Unassembled WGS sequence"/>
</dbReference>
<organism evidence="3 4">
    <name type="scientific">Salvia divinorum</name>
    <name type="common">Maria pastora</name>
    <name type="synonym">Diviner's sage</name>
    <dbReference type="NCBI Taxonomy" id="28513"/>
    <lineage>
        <taxon>Eukaryota</taxon>
        <taxon>Viridiplantae</taxon>
        <taxon>Streptophyta</taxon>
        <taxon>Embryophyta</taxon>
        <taxon>Tracheophyta</taxon>
        <taxon>Spermatophyta</taxon>
        <taxon>Magnoliopsida</taxon>
        <taxon>eudicotyledons</taxon>
        <taxon>Gunneridae</taxon>
        <taxon>Pentapetalae</taxon>
        <taxon>asterids</taxon>
        <taxon>lamiids</taxon>
        <taxon>Lamiales</taxon>
        <taxon>Lamiaceae</taxon>
        <taxon>Nepetoideae</taxon>
        <taxon>Mentheae</taxon>
        <taxon>Salviinae</taxon>
        <taxon>Salvia</taxon>
        <taxon>Salvia subgen. Calosphace</taxon>
    </lineage>
</organism>
<gene>
    <name evidence="3" type="ORF">AAHA92_29085</name>
</gene>
<protein>
    <submittedName>
        <fullName evidence="3">Lamin-like protein</fullName>
    </submittedName>
</protein>
<name>A0ABD1FX51_SALDI</name>
<proteinExistence type="predicted"/>
<dbReference type="Pfam" id="PF02298">
    <property type="entry name" value="Cu_bind_like"/>
    <property type="match status" value="1"/>
</dbReference>
<sequence>MGLNGGVLVAAVALLFAAAMLPEAAAAVRYTVGGNKGWTQGVNYTIWAQDKKFYHDDWLFFVYDRNQMNVLEVNKTDFDGCSTDHPLCNWTTGCHPRRERCSPASSSPRNLTSALRSSVFIPAVFAATSAWDALLMLL</sequence>
<evidence type="ECO:0000313" key="4">
    <source>
        <dbReference type="Proteomes" id="UP001567538"/>
    </source>
</evidence>
<evidence type="ECO:0000313" key="3">
    <source>
        <dbReference type="EMBL" id="KAL1536429.1"/>
    </source>
</evidence>
<keyword evidence="1" id="KW-0732">Signal</keyword>
<dbReference type="InterPro" id="IPR039391">
    <property type="entry name" value="Phytocyanin-like"/>
</dbReference>
<dbReference type="InterPro" id="IPR003245">
    <property type="entry name" value="Phytocyanin_dom"/>
</dbReference>
<feature type="signal peptide" evidence="1">
    <location>
        <begin position="1"/>
        <end position="26"/>
    </location>
</feature>
<feature type="chain" id="PRO_5044812799" evidence="1">
    <location>
        <begin position="27"/>
        <end position="138"/>
    </location>
</feature>
<evidence type="ECO:0000256" key="1">
    <source>
        <dbReference type="SAM" id="SignalP"/>
    </source>
</evidence>
<evidence type="ECO:0000259" key="2">
    <source>
        <dbReference type="PROSITE" id="PS51485"/>
    </source>
</evidence>
<dbReference type="AlphaFoldDB" id="A0ABD1FX51"/>
<keyword evidence="4" id="KW-1185">Reference proteome</keyword>
<accession>A0ABD1FX51</accession>
<dbReference type="EMBL" id="JBEAFC010000011">
    <property type="protein sequence ID" value="KAL1536429.1"/>
    <property type="molecule type" value="Genomic_DNA"/>
</dbReference>